<evidence type="ECO:0000313" key="7">
    <source>
        <dbReference type="Proteomes" id="UP000046395"/>
    </source>
</evidence>
<dbReference type="WBParaSite" id="TMUE_3000011969.4">
    <property type="protein sequence ID" value="TMUE_3000011969.4"/>
    <property type="gene ID" value="WBGene00289147"/>
</dbReference>
<keyword evidence="3 6" id="KW-1133">Transmembrane helix</keyword>
<feature type="transmembrane region" description="Helical" evidence="6">
    <location>
        <begin position="29"/>
        <end position="51"/>
    </location>
</feature>
<dbReference type="WBParaSite" id="TMUE_3000011969.3">
    <property type="protein sequence ID" value="TMUE_3000011969.3"/>
    <property type="gene ID" value="WBGene00289147"/>
</dbReference>
<feature type="transmembrane region" description="Helical" evidence="6">
    <location>
        <begin position="133"/>
        <end position="158"/>
    </location>
</feature>
<evidence type="ECO:0000256" key="1">
    <source>
        <dbReference type="ARBA" id="ARBA00004141"/>
    </source>
</evidence>
<keyword evidence="7" id="KW-1185">Reference proteome</keyword>
<reference evidence="8" key="3">
    <citation type="submission" date="2019-12" db="UniProtKB">
        <authorList>
            <consortium name="WormBaseParasite"/>
        </authorList>
    </citation>
    <scope>IDENTIFICATION</scope>
</reference>
<dbReference type="InterPro" id="IPR059010">
    <property type="entry name" value="TMEM179-179B"/>
</dbReference>
<evidence type="ECO:0000256" key="6">
    <source>
        <dbReference type="SAM" id="Phobius"/>
    </source>
</evidence>
<protein>
    <submittedName>
        <fullName evidence="8">MARVEL domain-containing protein</fullName>
    </submittedName>
</protein>
<dbReference type="WBParaSite" id="TMUE_3000011969.1">
    <property type="protein sequence ID" value="TMUE_3000011969.1"/>
    <property type="gene ID" value="WBGene00289147"/>
</dbReference>
<dbReference type="WBParaSite" id="TMUE_3000011969.5">
    <property type="protein sequence ID" value="TMUE_3000011969.5"/>
    <property type="gene ID" value="WBGene00289147"/>
</dbReference>
<evidence type="ECO:0000256" key="4">
    <source>
        <dbReference type="ARBA" id="ARBA00023136"/>
    </source>
</evidence>
<reference evidence="7" key="2">
    <citation type="submission" date="2014-03" db="EMBL/GenBank/DDBJ databases">
        <title>The whipworm genome and dual-species transcriptomics of an intimate host-pathogen interaction.</title>
        <authorList>
            <person name="Foth B.J."/>
            <person name="Tsai I.J."/>
            <person name="Reid A.J."/>
            <person name="Bancroft A.J."/>
            <person name="Nichol S."/>
            <person name="Tracey A."/>
            <person name="Holroyd N."/>
            <person name="Cotton J.A."/>
            <person name="Stanley E.J."/>
            <person name="Zarowiecki M."/>
            <person name="Liu J.Z."/>
            <person name="Huckvale T."/>
            <person name="Cooper P.J."/>
            <person name="Grencis R.K."/>
            <person name="Berriman M."/>
        </authorList>
    </citation>
    <scope>NUCLEOTIDE SEQUENCE [LARGE SCALE GENOMIC DNA]</scope>
    <source>
        <strain evidence="7">Edinburgh</strain>
    </source>
</reference>
<keyword evidence="2 6" id="KW-0812">Transmembrane</keyword>
<evidence type="ECO:0000313" key="8">
    <source>
        <dbReference type="WBParaSite" id="TMUE_3000011969.1"/>
    </source>
</evidence>
<proteinExistence type="inferred from homology"/>
<comment type="subcellular location">
    <subcellularLocation>
        <location evidence="1">Membrane</location>
        <topology evidence="1">Multi-pass membrane protein</topology>
    </subcellularLocation>
</comment>
<dbReference type="AlphaFoldDB" id="A0A5S6QXY5"/>
<keyword evidence="4 6" id="KW-0472">Membrane</keyword>
<dbReference type="WBParaSite" id="TMUE_3000011969.2">
    <property type="protein sequence ID" value="TMUE_3000011969.2"/>
    <property type="gene ID" value="WBGene00289147"/>
</dbReference>
<name>A0A5S6QXY5_TRIMR</name>
<dbReference type="Pfam" id="PF26158">
    <property type="entry name" value="Claudin_TMEM179-179B"/>
    <property type="match status" value="1"/>
</dbReference>
<dbReference type="Proteomes" id="UP000046395">
    <property type="component" value="Unassembled WGS sequence"/>
</dbReference>
<evidence type="ECO:0000256" key="5">
    <source>
        <dbReference type="ARBA" id="ARBA00093776"/>
    </source>
</evidence>
<organism evidence="7 8">
    <name type="scientific">Trichuris muris</name>
    <name type="common">Mouse whipworm</name>
    <dbReference type="NCBI Taxonomy" id="70415"/>
    <lineage>
        <taxon>Eukaryota</taxon>
        <taxon>Metazoa</taxon>
        <taxon>Ecdysozoa</taxon>
        <taxon>Nematoda</taxon>
        <taxon>Enoplea</taxon>
        <taxon>Dorylaimia</taxon>
        <taxon>Trichinellida</taxon>
        <taxon>Trichuridae</taxon>
        <taxon>Trichuris</taxon>
    </lineage>
</organism>
<evidence type="ECO:0000256" key="3">
    <source>
        <dbReference type="ARBA" id="ARBA00022989"/>
    </source>
</evidence>
<feature type="transmembrane region" description="Helical" evidence="6">
    <location>
        <begin position="93"/>
        <end position="113"/>
    </location>
</feature>
<sequence length="243" mass="27724">MNGSRASPIVQEQYCIAQRRIFRWHTYQIICFGAIFVCCTISAFCLSYAFLPLQPDCLLFAEWNLTVDHASKSVYINYDQIHWGHRNHCSLTLYTQVAASLAAFMSCWFFAFFRPRRAPRRRRSNSTASTLVLPTLIVSLVFLIITCVAWVTVLLGVVDWCGSIKAELGSCKFSDEYEFKPSWNIRSIDYFGFMTGSLIFGALGCALWLVVVASLSLRWCMHIDFPKLYFLERVKDSPGSPSV</sequence>
<comment type="similarity">
    <text evidence="5">Belongs to the TMEM179 family.</text>
</comment>
<feature type="transmembrane region" description="Helical" evidence="6">
    <location>
        <begin position="190"/>
        <end position="217"/>
    </location>
</feature>
<accession>A0A5S6QXY5</accession>
<reference evidence="7" key="1">
    <citation type="submission" date="2013-11" db="EMBL/GenBank/DDBJ databases">
        <authorList>
            <person name="Aslett M."/>
        </authorList>
    </citation>
    <scope>NUCLEOTIDE SEQUENCE [LARGE SCALE GENOMIC DNA]</scope>
    <source>
        <strain evidence="7">Edinburgh</strain>
    </source>
</reference>
<evidence type="ECO:0000256" key="2">
    <source>
        <dbReference type="ARBA" id="ARBA00022692"/>
    </source>
</evidence>